<feature type="compositionally biased region" description="Pro residues" evidence="1">
    <location>
        <begin position="20"/>
        <end position="42"/>
    </location>
</feature>
<protein>
    <submittedName>
        <fullName evidence="3">Uncharacterized protein</fullName>
    </submittedName>
</protein>
<evidence type="ECO:0000256" key="1">
    <source>
        <dbReference type="SAM" id="MobiDB-lite"/>
    </source>
</evidence>
<keyword evidence="4" id="KW-1185">Reference proteome</keyword>
<keyword evidence="2" id="KW-1133">Transmembrane helix</keyword>
<feature type="region of interest" description="Disordered" evidence="1">
    <location>
        <begin position="1"/>
        <end position="42"/>
    </location>
</feature>
<evidence type="ECO:0000256" key="2">
    <source>
        <dbReference type="SAM" id="Phobius"/>
    </source>
</evidence>
<feature type="compositionally biased region" description="Pro residues" evidence="1">
    <location>
        <begin position="1"/>
        <end position="12"/>
    </location>
</feature>
<comment type="caution">
    <text evidence="3">The sequence shown here is derived from an EMBL/GenBank/DDBJ whole genome shotgun (WGS) entry which is preliminary data.</text>
</comment>
<proteinExistence type="predicted"/>
<keyword evidence="2" id="KW-0812">Transmembrane</keyword>
<dbReference type="STRING" id="1943.AQJ64_12515"/>
<keyword evidence="2" id="KW-0472">Membrane</keyword>
<dbReference type="SUPFAM" id="SSF81995">
    <property type="entry name" value="beta-sandwich domain of Sec23/24"/>
    <property type="match status" value="1"/>
</dbReference>
<sequence>MSTPPPPPPPHPHGQQGPYAPGPYGPPQGPYGQPAGPPVPPPYGAPYPPAPYVFAPPPPKSRVGLVLGIVGGVVGLVVVGLVALVLIGVKVESDFPDAEYRLTLPRTLLDGRYELSDDLSASEGDSIEREMDGAWDAKVTDTKVGQYGLGGDDTQGALLVSGMYGRFQNAEGNRDAMLKGVGEADGLEVVGRPKDFRPGGADTTVTCEVVSQTEAGTTLTYPVCAWVDGNTAAVVAEITAANVGQDASAVDLEAAAETTLKIRSETRQPL</sequence>
<dbReference type="AlphaFoldDB" id="A0A117RDP5"/>
<dbReference type="Proteomes" id="UP000052982">
    <property type="component" value="Unassembled WGS sequence"/>
</dbReference>
<dbReference type="EMBL" id="LMWW01000015">
    <property type="protein sequence ID" value="KUN85048.1"/>
    <property type="molecule type" value="Genomic_DNA"/>
</dbReference>
<gene>
    <name evidence="3" type="ORF">AQJ64_12515</name>
</gene>
<reference evidence="3 4" key="1">
    <citation type="submission" date="2015-10" db="EMBL/GenBank/DDBJ databases">
        <title>Draft genome sequence of Streptomyces griseoruber DSM 40281, type strain for the species Streptomyces griseoruber.</title>
        <authorList>
            <person name="Ruckert C."/>
            <person name="Winkler A."/>
            <person name="Kalinowski J."/>
            <person name="Kampfer P."/>
            <person name="Glaeser S."/>
        </authorList>
    </citation>
    <scope>NUCLEOTIDE SEQUENCE [LARGE SCALE GENOMIC DNA]</scope>
    <source>
        <strain evidence="3 4">DSM 40281</strain>
    </source>
</reference>
<name>A0A117RDP5_9ACTN</name>
<evidence type="ECO:0000313" key="3">
    <source>
        <dbReference type="EMBL" id="KUN85048.1"/>
    </source>
</evidence>
<dbReference type="OrthoDB" id="4333093at2"/>
<dbReference type="RefSeq" id="WP_059202628.1">
    <property type="nucleotide sequence ID" value="NZ_KQ948766.1"/>
</dbReference>
<feature type="transmembrane region" description="Helical" evidence="2">
    <location>
        <begin position="63"/>
        <end position="87"/>
    </location>
</feature>
<evidence type="ECO:0000313" key="4">
    <source>
        <dbReference type="Proteomes" id="UP000052982"/>
    </source>
</evidence>
<organism evidence="3 4">
    <name type="scientific">Streptomyces griseoruber</name>
    <dbReference type="NCBI Taxonomy" id="1943"/>
    <lineage>
        <taxon>Bacteria</taxon>
        <taxon>Bacillati</taxon>
        <taxon>Actinomycetota</taxon>
        <taxon>Actinomycetes</taxon>
        <taxon>Kitasatosporales</taxon>
        <taxon>Streptomycetaceae</taxon>
        <taxon>Streptomyces</taxon>
    </lineage>
</organism>
<accession>A0A117RDP5</accession>